<evidence type="ECO:0000313" key="1">
    <source>
        <dbReference type="EMBL" id="MFB9758175.1"/>
    </source>
</evidence>
<protein>
    <submittedName>
        <fullName evidence="1">Uncharacterized protein</fullName>
    </submittedName>
</protein>
<proteinExistence type="predicted"/>
<reference evidence="1 2" key="1">
    <citation type="submission" date="2024-09" db="EMBL/GenBank/DDBJ databases">
        <authorList>
            <person name="Sun Q."/>
            <person name="Mori K."/>
        </authorList>
    </citation>
    <scope>NUCLEOTIDE SEQUENCE [LARGE SCALE GENOMIC DNA]</scope>
    <source>
        <strain evidence="1 2">JCM 11201</strain>
    </source>
</reference>
<gene>
    <name evidence="1" type="ORF">ACFFMS_06500</name>
</gene>
<feature type="non-terminal residue" evidence="1">
    <location>
        <position position="1"/>
    </location>
</feature>
<name>A0ABV5WC56_9BACI</name>
<keyword evidence="2" id="KW-1185">Reference proteome</keyword>
<dbReference type="RefSeq" id="WP_379948427.1">
    <property type="nucleotide sequence ID" value="NZ_JBHMAF010000020.1"/>
</dbReference>
<sequence length="61" mass="7005">KPFSVMLLFPQSFRMKVRRRFIHITPVKLPSAVETFKPHGRTVAALVRQINSNLMNVLDNG</sequence>
<dbReference type="EMBL" id="JBHMAF010000020">
    <property type="protein sequence ID" value="MFB9758175.1"/>
    <property type="molecule type" value="Genomic_DNA"/>
</dbReference>
<organism evidence="1 2">
    <name type="scientific">Ectobacillus funiculus</name>
    <dbReference type="NCBI Taxonomy" id="137993"/>
    <lineage>
        <taxon>Bacteria</taxon>
        <taxon>Bacillati</taxon>
        <taxon>Bacillota</taxon>
        <taxon>Bacilli</taxon>
        <taxon>Bacillales</taxon>
        <taxon>Bacillaceae</taxon>
        <taxon>Ectobacillus</taxon>
    </lineage>
</organism>
<accession>A0ABV5WC56</accession>
<comment type="caution">
    <text evidence="1">The sequence shown here is derived from an EMBL/GenBank/DDBJ whole genome shotgun (WGS) entry which is preliminary data.</text>
</comment>
<dbReference type="Proteomes" id="UP001589609">
    <property type="component" value="Unassembled WGS sequence"/>
</dbReference>
<evidence type="ECO:0000313" key="2">
    <source>
        <dbReference type="Proteomes" id="UP001589609"/>
    </source>
</evidence>